<dbReference type="EMBL" id="QUNO01000036">
    <property type="protein sequence ID" value="REH18314.1"/>
    <property type="molecule type" value="Genomic_DNA"/>
</dbReference>
<gene>
    <name evidence="1" type="ORF">BCF44_13669</name>
</gene>
<proteinExistence type="predicted"/>
<accession>A0A3E0G8B8</accession>
<reference evidence="1 2" key="1">
    <citation type="submission" date="2018-08" db="EMBL/GenBank/DDBJ databases">
        <title>Genomic Encyclopedia of Archaeal and Bacterial Type Strains, Phase II (KMG-II): from individual species to whole genera.</title>
        <authorList>
            <person name="Goeker M."/>
        </authorList>
    </citation>
    <scope>NUCLEOTIDE SEQUENCE [LARGE SCALE GENOMIC DNA]</scope>
    <source>
        <strain evidence="1 2">DSM 45791</strain>
    </source>
</reference>
<evidence type="ECO:0000313" key="1">
    <source>
        <dbReference type="EMBL" id="REH18314.1"/>
    </source>
</evidence>
<dbReference type="RefSeq" id="WP_116182168.1">
    <property type="nucleotide sequence ID" value="NZ_CP144379.1"/>
</dbReference>
<sequence>MRVIPPDQLPPVSSETAHRFDEYLAGFDGWLGGFPPVQTALDDTAVPWSRLGWTPAGERSDWRGLTEWLQWRGIAGVEQDQGYVVLPNTCCPQLKAMIRTAIDGVVTLVPWERRVDSGGSRRPPAAILEHYRWWVTEGLHVERQLVINNHGVERVVCCPRCGTDNGLLLTAATFLVCPVDHHQWVENLSAHDVLPQISPPPTRL</sequence>
<evidence type="ECO:0000313" key="2">
    <source>
        <dbReference type="Proteomes" id="UP000256269"/>
    </source>
</evidence>
<protein>
    <submittedName>
        <fullName evidence="1">Uncharacterized protein</fullName>
    </submittedName>
</protein>
<comment type="caution">
    <text evidence="1">The sequence shown here is derived from an EMBL/GenBank/DDBJ whole genome shotgun (WGS) entry which is preliminary data.</text>
</comment>
<dbReference type="Proteomes" id="UP000256269">
    <property type="component" value="Unassembled WGS sequence"/>
</dbReference>
<name>A0A3E0G8B8_9PSEU</name>
<keyword evidence="2" id="KW-1185">Reference proteome</keyword>
<dbReference type="AlphaFoldDB" id="A0A3E0G8B8"/>
<organism evidence="1 2">
    <name type="scientific">Kutzneria buriramensis</name>
    <dbReference type="NCBI Taxonomy" id="1045776"/>
    <lineage>
        <taxon>Bacteria</taxon>
        <taxon>Bacillati</taxon>
        <taxon>Actinomycetota</taxon>
        <taxon>Actinomycetes</taxon>
        <taxon>Pseudonocardiales</taxon>
        <taxon>Pseudonocardiaceae</taxon>
        <taxon>Kutzneria</taxon>
    </lineage>
</organism>